<dbReference type="InterPro" id="IPR029055">
    <property type="entry name" value="Ntn_hydrolases_N"/>
</dbReference>
<dbReference type="InterPro" id="IPR026869">
    <property type="entry name" value="EgtC-like"/>
</dbReference>
<dbReference type="SUPFAM" id="SSF56235">
    <property type="entry name" value="N-terminal nucleophile aminohydrolases (Ntn hydrolases)"/>
    <property type="match status" value="1"/>
</dbReference>
<dbReference type="EMBL" id="MLJW01000123">
    <property type="protein sequence ID" value="OIQ98111.1"/>
    <property type="molecule type" value="Genomic_DNA"/>
</dbReference>
<dbReference type="InterPro" id="IPR017932">
    <property type="entry name" value="GATase_2_dom"/>
</dbReference>
<dbReference type="PROSITE" id="PS51278">
    <property type="entry name" value="GATASE_TYPE_2"/>
    <property type="match status" value="1"/>
</dbReference>
<proteinExistence type="predicted"/>
<dbReference type="CDD" id="cd01908">
    <property type="entry name" value="YafJ"/>
    <property type="match status" value="1"/>
</dbReference>
<evidence type="ECO:0000313" key="3">
    <source>
        <dbReference type="EMBL" id="OIQ98111.1"/>
    </source>
</evidence>
<comment type="caution">
    <text evidence="3">The sequence shown here is derived from an EMBL/GenBank/DDBJ whole genome shotgun (WGS) entry which is preliminary data.</text>
</comment>
<organism evidence="3">
    <name type="scientific">mine drainage metagenome</name>
    <dbReference type="NCBI Taxonomy" id="410659"/>
    <lineage>
        <taxon>unclassified sequences</taxon>
        <taxon>metagenomes</taxon>
        <taxon>ecological metagenomes</taxon>
    </lineage>
</organism>
<keyword evidence="3" id="KW-0328">Glycosyltransferase</keyword>
<accession>A0A1J5S1T9</accession>
<dbReference type="GO" id="GO:0016757">
    <property type="term" value="F:glycosyltransferase activity"/>
    <property type="evidence" value="ECO:0007669"/>
    <property type="project" value="UniProtKB-KW"/>
</dbReference>
<protein>
    <submittedName>
        <fullName evidence="3">Putative glutamine amidotransferase YafJ</fullName>
        <ecNumber evidence="3">2.4.2.-</ecNumber>
    </submittedName>
</protein>
<dbReference type="PANTHER" id="PTHR42824">
    <property type="entry name" value="GLUTAMINE AMIDOTRANSFERASE"/>
    <property type="match status" value="1"/>
</dbReference>
<reference evidence="3" key="1">
    <citation type="submission" date="2016-10" db="EMBL/GenBank/DDBJ databases">
        <title>Sequence of Gallionella enrichment culture.</title>
        <authorList>
            <person name="Poehlein A."/>
            <person name="Muehling M."/>
            <person name="Daniel R."/>
        </authorList>
    </citation>
    <scope>NUCLEOTIDE SEQUENCE</scope>
</reference>
<dbReference type="EC" id="2.4.2.-" evidence="3"/>
<evidence type="ECO:0000256" key="1">
    <source>
        <dbReference type="ARBA" id="ARBA00022962"/>
    </source>
</evidence>
<evidence type="ECO:0000259" key="2">
    <source>
        <dbReference type="PROSITE" id="PS51278"/>
    </source>
</evidence>
<keyword evidence="3" id="KW-0808">Transferase</keyword>
<dbReference type="Gene3D" id="3.60.20.10">
    <property type="entry name" value="Glutamine Phosphoribosylpyrophosphate, subunit 1, domain 1"/>
    <property type="match status" value="1"/>
</dbReference>
<dbReference type="PANTHER" id="PTHR42824:SF1">
    <property type="entry name" value="GLUTAMINE AMIDOTRANSFERASE YAFJ-RELATED"/>
    <property type="match status" value="1"/>
</dbReference>
<sequence length="260" mass="28969">MCELFGISSDYPIAASQELNAFRLRGGQDADNPDGWGLAWQENGIFRLVKEPTPAHQSKLFAQLSGSTHSSLIIAHIRKASFPPDIDMSNTHPFQRVCCGKEWVFAHNGMVPDIVDIELSSNNPVCCPTGRTDSEYAFCHLLGHIAQHFHGLPTAAPSSWFENLALESGMLASLGKFNFLMSDGEHLIAYGHDRLHYLERSSPDQPDGTLLNSVLIATEPLDKDEKWTAFGPSELRVYRSGKMIGRLMTQTKRPYDSERH</sequence>
<gene>
    <name evidence="3" type="primary">yafJ_2</name>
    <name evidence="3" type="ORF">GALL_198750</name>
</gene>
<name>A0A1J5S1T9_9ZZZZ</name>
<dbReference type="AlphaFoldDB" id="A0A1J5S1T9"/>
<feature type="domain" description="Glutamine amidotransferase type-2" evidence="2">
    <location>
        <begin position="2"/>
        <end position="260"/>
    </location>
</feature>
<dbReference type="Pfam" id="PF13230">
    <property type="entry name" value="GATase_4"/>
    <property type="match status" value="1"/>
</dbReference>
<keyword evidence="1 3" id="KW-0315">Glutamine amidotransferase</keyword>